<comment type="caution">
    <text evidence="2">The sequence shown here is derived from an EMBL/GenBank/DDBJ whole genome shotgun (WGS) entry which is preliminary data.</text>
</comment>
<evidence type="ECO:0000313" key="2">
    <source>
        <dbReference type="EMBL" id="RML44125.1"/>
    </source>
</evidence>
<gene>
    <name evidence="2" type="ORF">ALQ95_100396</name>
</gene>
<dbReference type="EMBL" id="RBNR01000149">
    <property type="protein sequence ID" value="RML44125.1"/>
    <property type="molecule type" value="Genomic_DNA"/>
</dbReference>
<accession>A0A3M2VY54</accession>
<keyword evidence="1" id="KW-1133">Transmembrane helix</keyword>
<keyword evidence="2" id="KW-0449">Lipoprotein</keyword>
<organism evidence="2 3">
    <name type="scientific">Pseudomonas syringae pv. ribicola</name>
    <dbReference type="NCBI Taxonomy" id="55398"/>
    <lineage>
        <taxon>Bacteria</taxon>
        <taxon>Pseudomonadati</taxon>
        <taxon>Pseudomonadota</taxon>
        <taxon>Gammaproteobacteria</taxon>
        <taxon>Pseudomonadales</taxon>
        <taxon>Pseudomonadaceae</taxon>
        <taxon>Pseudomonas</taxon>
    </lineage>
</organism>
<dbReference type="Proteomes" id="UP000280292">
    <property type="component" value="Unassembled WGS sequence"/>
</dbReference>
<feature type="transmembrane region" description="Helical" evidence="1">
    <location>
        <begin position="66"/>
        <end position="86"/>
    </location>
</feature>
<keyword evidence="1" id="KW-0812">Transmembrane</keyword>
<sequence length="203" mass="22705">MAKHKRGQGVGRKVKAWRLSGCCKLAARLQRSEKATLQLLLILVARYAQAAPQPTNLGTTKMRPIPLIIAFILATLAGCAGPLPAVDPDMAWIDMRTLTGQLIMADKLDGKNTYDGRYFQVTPGSHELQVRYDYEYRSGGMGMIGDEYTEITCYISVRYEHFAAGQRYMLEVRSLANSVDAWLYDEKRNVVAEEEQEGGVHCI</sequence>
<evidence type="ECO:0000256" key="1">
    <source>
        <dbReference type="SAM" id="Phobius"/>
    </source>
</evidence>
<evidence type="ECO:0000313" key="3">
    <source>
        <dbReference type="Proteomes" id="UP000280292"/>
    </source>
</evidence>
<protein>
    <submittedName>
        <fullName evidence="2">Putative lipoprotein</fullName>
    </submittedName>
</protein>
<dbReference type="AlphaFoldDB" id="A0A3M2VY54"/>
<reference evidence="2 3" key="1">
    <citation type="submission" date="2018-08" db="EMBL/GenBank/DDBJ databases">
        <title>Recombination of ecologically and evolutionarily significant loci maintains genetic cohesion in the Pseudomonas syringae species complex.</title>
        <authorList>
            <person name="Dillon M."/>
            <person name="Thakur S."/>
            <person name="Almeida R.N.D."/>
            <person name="Weir B.S."/>
            <person name="Guttman D.S."/>
        </authorList>
    </citation>
    <scope>NUCLEOTIDE SEQUENCE [LARGE SCALE GENOMIC DNA]</scope>
    <source>
        <strain evidence="2 3">ICMP 3883</strain>
    </source>
</reference>
<keyword evidence="1" id="KW-0472">Membrane</keyword>
<proteinExistence type="predicted"/>
<name>A0A3M2VY54_PSESI</name>